<dbReference type="AlphaFoldDB" id="A0AAF1BCR6"/>
<reference evidence="1" key="2">
    <citation type="submission" date="2022-03" db="EMBL/GenBank/DDBJ databases">
        <title>Draft title - Genomic analysis of global carrot germplasm unveils the trajectory of domestication and the origin of high carotenoid orange carrot.</title>
        <authorList>
            <person name="Iorizzo M."/>
            <person name="Ellison S."/>
            <person name="Senalik D."/>
            <person name="Macko-Podgorni A."/>
            <person name="Grzebelus D."/>
            <person name="Bostan H."/>
            <person name="Rolling W."/>
            <person name="Curaba J."/>
            <person name="Simon P."/>
        </authorList>
    </citation>
    <scope>NUCLEOTIDE SEQUENCE</scope>
    <source>
        <tissue evidence="1">Leaf</tissue>
    </source>
</reference>
<sequence>MYEDEKRGGNKQPYYLLTGFTETLEQCELRDLGFVGEKFTWEKSRGSHHWIQERLDRGVATQNWRDLFPEAEVQVIEVATSDHLPLFLKLNKQTYVPKERKFRFENAWIREKECRNIIKHGWESDEAMDIVGKIKICGERLQEWGGGISDEFKRKLSQCRDMLKRLQSRRDNQGIRRYNGVRDEYLKLL</sequence>
<dbReference type="EMBL" id="CP093350">
    <property type="protein sequence ID" value="WOH11481.1"/>
    <property type="molecule type" value="Genomic_DNA"/>
</dbReference>
<evidence type="ECO:0000313" key="1">
    <source>
        <dbReference type="EMBL" id="WOH11481.1"/>
    </source>
</evidence>
<proteinExistence type="predicted"/>
<dbReference type="PANTHER" id="PTHR33710:SF73">
    <property type="entry name" value="ZINC KNUCKLE CX2CX4HX4C DOMAIN-CONTAINING PROTEIN"/>
    <property type="match status" value="1"/>
</dbReference>
<dbReference type="PANTHER" id="PTHR33710">
    <property type="entry name" value="BNAC02G09200D PROTEIN"/>
    <property type="match status" value="1"/>
</dbReference>
<evidence type="ECO:0008006" key="3">
    <source>
        <dbReference type="Google" id="ProtNLM"/>
    </source>
</evidence>
<organism evidence="1 2">
    <name type="scientific">Daucus carota subsp. sativus</name>
    <name type="common">Carrot</name>
    <dbReference type="NCBI Taxonomy" id="79200"/>
    <lineage>
        <taxon>Eukaryota</taxon>
        <taxon>Viridiplantae</taxon>
        <taxon>Streptophyta</taxon>
        <taxon>Embryophyta</taxon>
        <taxon>Tracheophyta</taxon>
        <taxon>Spermatophyta</taxon>
        <taxon>Magnoliopsida</taxon>
        <taxon>eudicotyledons</taxon>
        <taxon>Gunneridae</taxon>
        <taxon>Pentapetalae</taxon>
        <taxon>asterids</taxon>
        <taxon>campanulids</taxon>
        <taxon>Apiales</taxon>
        <taxon>Apiaceae</taxon>
        <taxon>Apioideae</taxon>
        <taxon>Scandiceae</taxon>
        <taxon>Daucinae</taxon>
        <taxon>Daucus</taxon>
        <taxon>Daucus sect. Daucus</taxon>
    </lineage>
</organism>
<dbReference type="Gene3D" id="3.60.10.10">
    <property type="entry name" value="Endonuclease/exonuclease/phosphatase"/>
    <property type="match status" value="1"/>
</dbReference>
<gene>
    <name evidence="1" type="ORF">DCAR_0830968</name>
</gene>
<keyword evidence="2" id="KW-1185">Reference proteome</keyword>
<evidence type="ECO:0000313" key="2">
    <source>
        <dbReference type="Proteomes" id="UP000077755"/>
    </source>
</evidence>
<dbReference type="SUPFAM" id="SSF56219">
    <property type="entry name" value="DNase I-like"/>
    <property type="match status" value="1"/>
</dbReference>
<reference evidence="1" key="1">
    <citation type="journal article" date="2016" name="Nat. Genet.">
        <title>A high-quality carrot genome assembly provides new insights into carotenoid accumulation and asterid genome evolution.</title>
        <authorList>
            <person name="Iorizzo M."/>
            <person name="Ellison S."/>
            <person name="Senalik D."/>
            <person name="Zeng P."/>
            <person name="Satapoomin P."/>
            <person name="Huang J."/>
            <person name="Bowman M."/>
            <person name="Iovene M."/>
            <person name="Sanseverino W."/>
            <person name="Cavagnaro P."/>
            <person name="Yildiz M."/>
            <person name="Macko-Podgorni A."/>
            <person name="Moranska E."/>
            <person name="Grzebelus E."/>
            <person name="Grzebelus D."/>
            <person name="Ashrafi H."/>
            <person name="Zheng Z."/>
            <person name="Cheng S."/>
            <person name="Spooner D."/>
            <person name="Van Deynze A."/>
            <person name="Simon P."/>
        </authorList>
    </citation>
    <scope>NUCLEOTIDE SEQUENCE</scope>
    <source>
        <tissue evidence="1">Leaf</tissue>
    </source>
</reference>
<dbReference type="InterPro" id="IPR036691">
    <property type="entry name" value="Endo/exonu/phosph_ase_sf"/>
</dbReference>
<name>A0AAF1BCR6_DAUCS</name>
<dbReference type="Proteomes" id="UP000077755">
    <property type="component" value="Chromosome 8"/>
</dbReference>
<accession>A0AAF1BCR6</accession>
<protein>
    <recommendedName>
        <fullName evidence="3">Endonuclease/exonuclease/phosphatase domain-containing protein</fullName>
    </recommendedName>
</protein>